<evidence type="ECO:0000313" key="9">
    <source>
        <dbReference type="Proteomes" id="UP000218979"/>
    </source>
</evidence>
<evidence type="ECO:0000256" key="3">
    <source>
        <dbReference type="PIRSR" id="PIRSR004848-1"/>
    </source>
</evidence>
<dbReference type="Proteomes" id="UP000218979">
    <property type="component" value="Unassembled WGS sequence"/>
</dbReference>
<keyword evidence="6" id="KW-0132">Cell division</keyword>
<dbReference type="Proteomes" id="UP000185655">
    <property type="component" value="Unassembled WGS sequence"/>
</dbReference>
<dbReference type="PANTHER" id="PTHR10146">
    <property type="entry name" value="PROLINE SYNTHETASE CO-TRANSCRIBED BACTERIAL HOMOLOG PROTEIN"/>
    <property type="match status" value="1"/>
</dbReference>
<gene>
    <name evidence="6" type="ORF">RR45_GL000221</name>
    <name evidence="7" type="ORF">SAMN02746068_01086</name>
</gene>
<evidence type="ECO:0000259" key="5">
    <source>
        <dbReference type="Pfam" id="PF01168"/>
    </source>
</evidence>
<dbReference type="HAMAP" id="MF_02087">
    <property type="entry name" value="PLP_homeostasis"/>
    <property type="match status" value="1"/>
</dbReference>
<dbReference type="InterPro" id="IPR001608">
    <property type="entry name" value="Ala_racemase_N"/>
</dbReference>
<dbReference type="Gene3D" id="3.20.20.10">
    <property type="entry name" value="Alanine racemase"/>
    <property type="match status" value="1"/>
</dbReference>
<dbReference type="OrthoDB" id="9804072at2"/>
<feature type="modified residue" description="N6-(pyridoxal phosphate)lysine" evidence="2 3">
    <location>
        <position position="32"/>
    </location>
</feature>
<dbReference type="RefSeq" id="WP_031366143.1">
    <property type="nucleotide sequence ID" value="NZ_FPKS01000004.1"/>
</dbReference>
<evidence type="ECO:0000256" key="4">
    <source>
        <dbReference type="RuleBase" id="RU004514"/>
    </source>
</evidence>
<name>A0A1K2HBJ0_9LACT</name>
<evidence type="ECO:0000256" key="1">
    <source>
        <dbReference type="ARBA" id="ARBA00022898"/>
    </source>
</evidence>
<dbReference type="Pfam" id="PF01168">
    <property type="entry name" value="Ala_racemase_N"/>
    <property type="match status" value="1"/>
</dbReference>
<proteinExistence type="inferred from homology"/>
<dbReference type="InterPro" id="IPR011078">
    <property type="entry name" value="PyrdxlP_homeostasis"/>
</dbReference>
<dbReference type="PANTHER" id="PTHR10146:SF14">
    <property type="entry name" value="PYRIDOXAL PHOSPHATE HOMEOSTASIS PROTEIN"/>
    <property type="match status" value="1"/>
</dbReference>
<dbReference type="PIRSF" id="PIRSF004848">
    <property type="entry name" value="YBL036c_PLPDEIII"/>
    <property type="match status" value="1"/>
</dbReference>
<evidence type="ECO:0000313" key="8">
    <source>
        <dbReference type="Proteomes" id="UP000185655"/>
    </source>
</evidence>
<dbReference type="NCBIfam" id="TIGR00044">
    <property type="entry name" value="YggS family pyridoxal phosphate-dependent enzyme"/>
    <property type="match status" value="1"/>
</dbReference>
<dbReference type="GO" id="GO:0051301">
    <property type="term" value="P:cell division"/>
    <property type="evidence" value="ECO:0007669"/>
    <property type="project" value="UniProtKB-KW"/>
</dbReference>
<evidence type="ECO:0000256" key="2">
    <source>
        <dbReference type="HAMAP-Rule" id="MF_02087"/>
    </source>
</evidence>
<organism evidence="7 8">
    <name type="scientific">Pseudolactococcus chungangensis CAU 28 = DSM 22330</name>
    <dbReference type="NCBI Taxonomy" id="1122154"/>
    <lineage>
        <taxon>Bacteria</taxon>
        <taxon>Bacillati</taxon>
        <taxon>Bacillota</taxon>
        <taxon>Bacilli</taxon>
        <taxon>Lactobacillales</taxon>
        <taxon>Streptococcaceae</taxon>
        <taxon>Pseudolactococcus</taxon>
    </lineage>
</organism>
<evidence type="ECO:0000313" key="7">
    <source>
        <dbReference type="EMBL" id="SFZ74061.1"/>
    </source>
</evidence>
<evidence type="ECO:0000313" key="6">
    <source>
        <dbReference type="EMBL" id="PCS04902.1"/>
    </source>
</evidence>
<sequence>MTISENVAAVLDHVITAENKSGHKTTVIGVTKYVDADKARELVEAGITHIAENRTELFLDKQEKVSDLPITWHLIGTLQRRKVKDVINHVDYFHALDSIKLAYEIDKRADHVIKCFLQVNVSGETSKHGFSPDELADVLPEISNLSKVKIVGLMTMAPIDASETELIEIFDKAKSLQVEIASQNLARIPCTELSMGMSQDYQQAILHGATFVRIGSKFFK</sequence>
<dbReference type="STRING" id="1122154.SAMN02746068_01086"/>
<dbReference type="InterPro" id="IPR029066">
    <property type="entry name" value="PLP-binding_barrel"/>
</dbReference>
<comment type="similarity">
    <text evidence="2 4">Belongs to the pyridoxal phosphate-binding protein YggS/PROSC family.</text>
</comment>
<reference evidence="6 9" key="1">
    <citation type="submission" date="2014-12" db="EMBL/GenBank/DDBJ databases">
        <title>Draft genome sequences of 10 type strains of Lactococcus.</title>
        <authorList>
            <person name="Sun Z."/>
            <person name="Zhong Z."/>
            <person name="Liu W."/>
            <person name="Zhang W."/>
            <person name="Zhang H."/>
        </authorList>
    </citation>
    <scope>NUCLEOTIDE SEQUENCE [LARGE SCALE GENOMIC DNA]</scope>
    <source>
        <strain evidence="6 9">DSM 22330</strain>
    </source>
</reference>
<accession>A0A1K2HBJ0</accession>
<keyword evidence="1 2" id="KW-0663">Pyridoxal phosphate</keyword>
<feature type="domain" description="Alanine racemase N-terminal" evidence="5">
    <location>
        <begin position="17"/>
        <end position="216"/>
    </location>
</feature>
<dbReference type="SUPFAM" id="SSF51419">
    <property type="entry name" value="PLP-binding barrel"/>
    <property type="match status" value="1"/>
</dbReference>
<keyword evidence="9" id="KW-1185">Reference proteome</keyword>
<dbReference type="EMBL" id="JXJT01000001">
    <property type="protein sequence ID" value="PCS04902.1"/>
    <property type="molecule type" value="Genomic_DNA"/>
</dbReference>
<dbReference type="CDD" id="cd00635">
    <property type="entry name" value="PLPDE_III_YBL036c_like"/>
    <property type="match status" value="1"/>
</dbReference>
<protein>
    <recommendedName>
        <fullName evidence="2">Pyridoxal phosphate homeostasis protein</fullName>
        <shortName evidence="2">PLP homeostasis protein</shortName>
    </recommendedName>
</protein>
<dbReference type="EMBL" id="FPKS01000004">
    <property type="protein sequence ID" value="SFZ74061.1"/>
    <property type="molecule type" value="Genomic_DNA"/>
</dbReference>
<dbReference type="GO" id="GO:0030170">
    <property type="term" value="F:pyridoxal phosphate binding"/>
    <property type="evidence" value="ECO:0007669"/>
    <property type="project" value="UniProtKB-UniRule"/>
</dbReference>
<dbReference type="AlphaFoldDB" id="A0A1K2HBJ0"/>
<reference evidence="7 8" key="2">
    <citation type="submission" date="2016-11" db="EMBL/GenBank/DDBJ databases">
        <authorList>
            <person name="Jaros S."/>
            <person name="Januszkiewicz K."/>
            <person name="Wedrychowicz H."/>
        </authorList>
    </citation>
    <scope>NUCLEOTIDE SEQUENCE [LARGE SCALE GENOMIC DNA]</scope>
    <source>
        <strain evidence="7 8">DSM 22330</strain>
    </source>
</reference>
<comment type="function">
    <text evidence="2">Pyridoxal 5'-phosphate (PLP)-binding protein, which is involved in PLP homeostasis.</text>
</comment>
<keyword evidence="6" id="KW-0131">Cell cycle</keyword>
<comment type="cofactor">
    <cofactor evidence="3">
        <name>pyridoxal 5'-phosphate</name>
        <dbReference type="ChEBI" id="CHEBI:597326"/>
    </cofactor>
</comment>